<keyword evidence="2" id="KW-1185">Reference proteome</keyword>
<sequence length="33" mass="3701">MFTDMTDSFCNPTNGIRHCTSVTLPMGLNIGYY</sequence>
<dbReference type="Proteomes" id="UP001054252">
    <property type="component" value="Unassembled WGS sequence"/>
</dbReference>
<gene>
    <name evidence="1" type="ORF">SLEP1_g6679</name>
</gene>
<organism evidence="1 2">
    <name type="scientific">Rubroshorea leprosula</name>
    <dbReference type="NCBI Taxonomy" id="152421"/>
    <lineage>
        <taxon>Eukaryota</taxon>
        <taxon>Viridiplantae</taxon>
        <taxon>Streptophyta</taxon>
        <taxon>Embryophyta</taxon>
        <taxon>Tracheophyta</taxon>
        <taxon>Spermatophyta</taxon>
        <taxon>Magnoliopsida</taxon>
        <taxon>eudicotyledons</taxon>
        <taxon>Gunneridae</taxon>
        <taxon>Pentapetalae</taxon>
        <taxon>rosids</taxon>
        <taxon>malvids</taxon>
        <taxon>Malvales</taxon>
        <taxon>Dipterocarpaceae</taxon>
        <taxon>Rubroshorea</taxon>
    </lineage>
</organism>
<proteinExistence type="predicted"/>
<reference evidence="1 2" key="1">
    <citation type="journal article" date="2021" name="Commun. Biol.">
        <title>The genome of Shorea leprosula (Dipterocarpaceae) highlights the ecological relevance of drought in aseasonal tropical rainforests.</title>
        <authorList>
            <person name="Ng K.K.S."/>
            <person name="Kobayashi M.J."/>
            <person name="Fawcett J.A."/>
            <person name="Hatakeyama M."/>
            <person name="Paape T."/>
            <person name="Ng C.H."/>
            <person name="Ang C.C."/>
            <person name="Tnah L.H."/>
            <person name="Lee C.T."/>
            <person name="Nishiyama T."/>
            <person name="Sese J."/>
            <person name="O'Brien M.J."/>
            <person name="Copetti D."/>
            <person name="Mohd Noor M.I."/>
            <person name="Ong R.C."/>
            <person name="Putra M."/>
            <person name="Sireger I.Z."/>
            <person name="Indrioko S."/>
            <person name="Kosugi Y."/>
            <person name="Izuno A."/>
            <person name="Isagi Y."/>
            <person name="Lee S.L."/>
            <person name="Shimizu K.K."/>
        </authorList>
    </citation>
    <scope>NUCLEOTIDE SEQUENCE [LARGE SCALE GENOMIC DNA]</scope>
    <source>
        <strain evidence="1">214</strain>
    </source>
</reference>
<comment type="caution">
    <text evidence="1">The sequence shown here is derived from an EMBL/GenBank/DDBJ whole genome shotgun (WGS) entry which is preliminary data.</text>
</comment>
<name>A0AAV5I0K5_9ROSI</name>
<protein>
    <submittedName>
        <fullName evidence="1">Uncharacterized protein</fullName>
    </submittedName>
</protein>
<dbReference type="AlphaFoldDB" id="A0AAV5I0K5"/>
<dbReference type="EMBL" id="BPVZ01000006">
    <property type="protein sequence ID" value="GKU93041.1"/>
    <property type="molecule type" value="Genomic_DNA"/>
</dbReference>
<evidence type="ECO:0000313" key="2">
    <source>
        <dbReference type="Proteomes" id="UP001054252"/>
    </source>
</evidence>
<accession>A0AAV5I0K5</accession>
<evidence type="ECO:0000313" key="1">
    <source>
        <dbReference type="EMBL" id="GKU93041.1"/>
    </source>
</evidence>